<dbReference type="EMBL" id="LR593886">
    <property type="protein sequence ID" value="VTR97987.1"/>
    <property type="molecule type" value="Genomic_DNA"/>
</dbReference>
<keyword evidence="2" id="KW-1185">Reference proteome</keyword>
<reference evidence="1 2" key="1">
    <citation type="submission" date="2019-05" db="EMBL/GenBank/DDBJ databases">
        <authorList>
            <consortium name="Science for Life Laboratories"/>
        </authorList>
    </citation>
    <scope>NUCLEOTIDE SEQUENCE [LARGE SCALE GENOMIC DNA]</scope>
    <source>
        <strain evidence="1">Soil9</strain>
    </source>
</reference>
<dbReference type="KEGG" id="gms:SOIL9_04420"/>
<protein>
    <submittedName>
        <fullName evidence="1">Uncharacterized protein</fullName>
    </submittedName>
</protein>
<accession>A0A6P2DAR2</accession>
<dbReference type="Proteomes" id="UP000464178">
    <property type="component" value="Chromosome"/>
</dbReference>
<gene>
    <name evidence="1" type="ORF">SOIL9_04420</name>
</gene>
<dbReference type="AlphaFoldDB" id="A0A6P2DAR2"/>
<evidence type="ECO:0000313" key="1">
    <source>
        <dbReference type="EMBL" id="VTR97987.1"/>
    </source>
</evidence>
<name>A0A6P2DAR2_9BACT</name>
<sequence length="39" mass="4081">MDRGQVARRAAGVPQVLDGKGGVHLVTLCCSDPPMGREC</sequence>
<evidence type="ECO:0000313" key="2">
    <source>
        <dbReference type="Proteomes" id="UP000464178"/>
    </source>
</evidence>
<proteinExistence type="predicted"/>
<organism evidence="1 2">
    <name type="scientific">Gemmata massiliana</name>
    <dbReference type="NCBI Taxonomy" id="1210884"/>
    <lineage>
        <taxon>Bacteria</taxon>
        <taxon>Pseudomonadati</taxon>
        <taxon>Planctomycetota</taxon>
        <taxon>Planctomycetia</taxon>
        <taxon>Gemmatales</taxon>
        <taxon>Gemmataceae</taxon>
        <taxon>Gemmata</taxon>
    </lineage>
</organism>